<keyword evidence="3" id="KW-1185">Reference proteome</keyword>
<gene>
    <name evidence="2" type="ORF">Aam_017_024</name>
</gene>
<organism evidence="2 3">
    <name type="scientific">Acidocella aminolytica 101 = DSM 11237</name>
    <dbReference type="NCBI Taxonomy" id="1120923"/>
    <lineage>
        <taxon>Bacteria</taxon>
        <taxon>Pseudomonadati</taxon>
        <taxon>Pseudomonadota</taxon>
        <taxon>Alphaproteobacteria</taxon>
        <taxon>Acetobacterales</taxon>
        <taxon>Acidocellaceae</taxon>
        <taxon>Acidocella</taxon>
    </lineage>
</organism>
<feature type="transmembrane region" description="Helical" evidence="1">
    <location>
        <begin position="32"/>
        <end position="53"/>
    </location>
</feature>
<dbReference type="EMBL" id="BANC01000017">
    <property type="protein sequence ID" value="GAN79119.1"/>
    <property type="molecule type" value="Genomic_DNA"/>
</dbReference>
<comment type="caution">
    <text evidence="2">The sequence shown here is derived from an EMBL/GenBank/DDBJ whole genome shotgun (WGS) entry which is preliminary data.</text>
</comment>
<evidence type="ECO:0000313" key="2">
    <source>
        <dbReference type="EMBL" id="GAN79119.1"/>
    </source>
</evidence>
<protein>
    <submittedName>
        <fullName evidence="2">Uncharacterized protein</fullName>
    </submittedName>
</protein>
<dbReference type="RefSeq" id="WP_158320065.1">
    <property type="nucleotide sequence ID" value="NZ_BANC01000017.1"/>
</dbReference>
<proteinExistence type="predicted"/>
<sequence>MSAQSEHMVEPAPPEVDFDTHAQKGWGFFSKFLFMNVAAAAFILLLIASVTVWR</sequence>
<name>A0A0D6PE46_9PROT</name>
<keyword evidence="1" id="KW-0812">Transmembrane</keyword>
<keyword evidence="1" id="KW-0472">Membrane</keyword>
<dbReference type="STRING" id="1120923.SAMN02746095_00952"/>
<evidence type="ECO:0000313" key="3">
    <source>
        <dbReference type="Proteomes" id="UP000032668"/>
    </source>
</evidence>
<keyword evidence="1" id="KW-1133">Transmembrane helix</keyword>
<dbReference type="AlphaFoldDB" id="A0A0D6PE46"/>
<dbReference type="Proteomes" id="UP000032668">
    <property type="component" value="Unassembled WGS sequence"/>
</dbReference>
<evidence type="ECO:0000256" key="1">
    <source>
        <dbReference type="SAM" id="Phobius"/>
    </source>
</evidence>
<reference evidence="2 3" key="1">
    <citation type="submission" date="2012-11" db="EMBL/GenBank/DDBJ databases">
        <title>Whole genome sequence of Acidocella aminolytica 101 = DSM 11237.</title>
        <authorList>
            <person name="Azuma Y."/>
            <person name="Higashiura N."/>
            <person name="Hirakawa H."/>
            <person name="Matsushita K."/>
        </authorList>
    </citation>
    <scope>NUCLEOTIDE SEQUENCE [LARGE SCALE GENOMIC DNA]</scope>
    <source>
        <strain evidence="3">101 / DSM 11237</strain>
    </source>
</reference>
<accession>A0A0D6PE46</accession>